<keyword evidence="3" id="KW-1185">Reference proteome</keyword>
<dbReference type="InterPro" id="IPR004158">
    <property type="entry name" value="DUF247_pln"/>
</dbReference>
<keyword evidence="1" id="KW-0812">Transmembrane</keyword>
<organism evidence="2 3">
    <name type="scientific">Ficus carica</name>
    <name type="common">Common fig</name>
    <dbReference type="NCBI Taxonomy" id="3494"/>
    <lineage>
        <taxon>Eukaryota</taxon>
        <taxon>Viridiplantae</taxon>
        <taxon>Streptophyta</taxon>
        <taxon>Embryophyta</taxon>
        <taxon>Tracheophyta</taxon>
        <taxon>Spermatophyta</taxon>
        <taxon>Magnoliopsida</taxon>
        <taxon>eudicotyledons</taxon>
        <taxon>Gunneridae</taxon>
        <taxon>Pentapetalae</taxon>
        <taxon>rosids</taxon>
        <taxon>fabids</taxon>
        <taxon>Rosales</taxon>
        <taxon>Moraceae</taxon>
        <taxon>Ficeae</taxon>
        <taxon>Ficus</taxon>
    </lineage>
</organism>
<dbReference type="PANTHER" id="PTHR31170">
    <property type="entry name" value="BNAC04G53230D PROTEIN"/>
    <property type="match status" value="1"/>
</dbReference>
<dbReference type="EMBL" id="BTGU01000193">
    <property type="protein sequence ID" value="GMN64752.1"/>
    <property type="molecule type" value="Genomic_DNA"/>
</dbReference>
<reference evidence="2" key="1">
    <citation type="submission" date="2023-07" db="EMBL/GenBank/DDBJ databases">
        <title>draft genome sequence of fig (Ficus carica).</title>
        <authorList>
            <person name="Takahashi T."/>
            <person name="Nishimura K."/>
        </authorList>
    </citation>
    <scope>NUCLEOTIDE SEQUENCE</scope>
</reference>
<evidence type="ECO:0000313" key="2">
    <source>
        <dbReference type="EMBL" id="GMN64752.1"/>
    </source>
</evidence>
<evidence type="ECO:0000313" key="3">
    <source>
        <dbReference type="Proteomes" id="UP001187192"/>
    </source>
</evidence>
<accession>A0AA88DYV9</accession>
<sequence>MKPKSFEACLVRDGFFMIELFRKNTNLREYAQVKRNDIIFNIRLMKPRLERDMLLFENQIPLSALRMLFELTEPKDEHDNFVPLVLSYFEFSGKHIPYDVDLKTPLDGIPHLLGLVTAVALEQVGVKFVKADDNAVFHGINFSGKEFSIPRLVIDDNTESFFRNLVAYEQYSKNYRPHPVTDYLRVVDCLINTSTDVELLRHCGIIVNRIGDDVKVSTMFNHLCSGVYFDQNNFFYNQMFDEVNKFCKKRRNAWMAKLKNEYFSNPWTLISFLGALSLLLLTTAQTVFSVLSYINQPKS</sequence>
<evidence type="ECO:0000256" key="1">
    <source>
        <dbReference type="SAM" id="Phobius"/>
    </source>
</evidence>
<keyword evidence="1" id="KW-0472">Membrane</keyword>
<proteinExistence type="predicted"/>
<dbReference type="AlphaFoldDB" id="A0AA88DYV9"/>
<protein>
    <submittedName>
        <fullName evidence="2">Uncharacterized protein</fullName>
    </submittedName>
</protein>
<dbReference type="Pfam" id="PF03140">
    <property type="entry name" value="DUF247"/>
    <property type="match status" value="1"/>
</dbReference>
<name>A0AA88DYV9_FICCA</name>
<comment type="caution">
    <text evidence="2">The sequence shown here is derived from an EMBL/GenBank/DDBJ whole genome shotgun (WGS) entry which is preliminary data.</text>
</comment>
<gene>
    <name evidence="2" type="ORF">TIFTF001_033825</name>
</gene>
<dbReference type="Proteomes" id="UP001187192">
    <property type="component" value="Unassembled WGS sequence"/>
</dbReference>
<feature type="transmembrane region" description="Helical" evidence="1">
    <location>
        <begin position="267"/>
        <end position="294"/>
    </location>
</feature>
<dbReference type="PANTHER" id="PTHR31170:SF25">
    <property type="entry name" value="BNAA09G04570D PROTEIN"/>
    <property type="match status" value="1"/>
</dbReference>
<keyword evidence="1" id="KW-1133">Transmembrane helix</keyword>